<dbReference type="GO" id="GO:0006974">
    <property type="term" value="P:DNA damage response"/>
    <property type="evidence" value="ECO:0007669"/>
    <property type="project" value="TreeGrafter"/>
</dbReference>
<dbReference type="Gene3D" id="3.30.70.2970">
    <property type="entry name" value="Protein of unknown function (DUF541), domain 2"/>
    <property type="match status" value="1"/>
</dbReference>
<feature type="non-terminal residue" evidence="2">
    <location>
        <position position="188"/>
    </location>
</feature>
<feature type="transmembrane region" description="Helical" evidence="1">
    <location>
        <begin position="12"/>
        <end position="31"/>
    </location>
</feature>
<dbReference type="InterPro" id="IPR007497">
    <property type="entry name" value="SIMPL/DUF541"/>
</dbReference>
<dbReference type="InterPro" id="IPR052022">
    <property type="entry name" value="26kDa_periplasmic_antigen"/>
</dbReference>
<organism evidence="2 3">
    <name type="scientific">Candidatus Colwellbacteria bacterium CG_4_9_14_0_2_um_filter_50_12</name>
    <dbReference type="NCBI Taxonomy" id="1974538"/>
    <lineage>
        <taxon>Bacteria</taxon>
        <taxon>Candidatus Colwelliibacteriota</taxon>
    </lineage>
</organism>
<keyword evidence="1" id="KW-1133">Transmembrane helix</keyword>
<protein>
    <recommendedName>
        <fullName evidence="4">SIMPL domain-containing protein</fullName>
    </recommendedName>
</protein>
<keyword evidence="1" id="KW-0472">Membrane</keyword>
<dbReference type="PANTHER" id="PTHR34387">
    <property type="entry name" value="SLR1258 PROTEIN"/>
    <property type="match status" value="1"/>
</dbReference>
<sequence length="188" mass="19980">MIENIYEKLKAGLVVAGIILVLVSIPTAISWSNSLYPSRTVTVSAEGKTIVSPDLATVSFSVLTQGSDPAKLESDNAQKMTDAIDFVKSKGIDAKDIATTAYNLSPNYDYGKYGSNPKIVGYTLTQTATLKIRDFSKVAPVLGGLSDKGVNQISSVTFSVENSDKYLAPARSEAFAKAEVKAAEMAKS</sequence>
<dbReference type="Proteomes" id="UP000229674">
    <property type="component" value="Unassembled WGS sequence"/>
</dbReference>
<name>A0A2M8G1M8_9BACT</name>
<dbReference type="Pfam" id="PF04402">
    <property type="entry name" value="SIMPL"/>
    <property type="match status" value="1"/>
</dbReference>
<reference evidence="3" key="1">
    <citation type="submission" date="2017-09" db="EMBL/GenBank/DDBJ databases">
        <title>Depth-based differentiation of microbial function through sediment-hosted aquifers and enrichment of novel symbionts in the deep terrestrial subsurface.</title>
        <authorList>
            <person name="Probst A.J."/>
            <person name="Ladd B."/>
            <person name="Jarett J.K."/>
            <person name="Geller-Mcgrath D.E."/>
            <person name="Sieber C.M.K."/>
            <person name="Emerson J.B."/>
            <person name="Anantharaman K."/>
            <person name="Thomas B.C."/>
            <person name="Malmstrom R."/>
            <person name="Stieglmeier M."/>
            <person name="Klingl A."/>
            <person name="Woyke T."/>
            <person name="Ryan C.M."/>
            <person name="Banfield J.F."/>
        </authorList>
    </citation>
    <scope>NUCLEOTIDE SEQUENCE [LARGE SCALE GENOMIC DNA]</scope>
</reference>
<dbReference type="PANTHER" id="PTHR34387:SF1">
    <property type="entry name" value="PERIPLASMIC IMMUNOGENIC PROTEIN"/>
    <property type="match status" value="1"/>
</dbReference>
<accession>A0A2M8G1M8</accession>
<dbReference type="EMBL" id="PFQX01000001">
    <property type="protein sequence ID" value="PJC65556.1"/>
    <property type="molecule type" value="Genomic_DNA"/>
</dbReference>
<dbReference type="AlphaFoldDB" id="A0A2M8G1M8"/>
<evidence type="ECO:0000313" key="3">
    <source>
        <dbReference type="Proteomes" id="UP000229674"/>
    </source>
</evidence>
<proteinExistence type="predicted"/>
<gene>
    <name evidence="2" type="ORF">CO020_00010</name>
</gene>
<keyword evidence="1" id="KW-0812">Transmembrane</keyword>
<evidence type="ECO:0000313" key="2">
    <source>
        <dbReference type="EMBL" id="PJC65556.1"/>
    </source>
</evidence>
<evidence type="ECO:0000256" key="1">
    <source>
        <dbReference type="SAM" id="Phobius"/>
    </source>
</evidence>
<comment type="caution">
    <text evidence="2">The sequence shown here is derived from an EMBL/GenBank/DDBJ whole genome shotgun (WGS) entry which is preliminary data.</text>
</comment>
<evidence type="ECO:0008006" key="4">
    <source>
        <dbReference type="Google" id="ProtNLM"/>
    </source>
</evidence>